<evidence type="ECO:0000313" key="3">
    <source>
        <dbReference type="Proteomes" id="UP000054007"/>
    </source>
</evidence>
<proteinExistence type="predicted"/>
<dbReference type="Proteomes" id="UP000054007">
    <property type="component" value="Unassembled WGS sequence"/>
</dbReference>
<organism evidence="2 3">
    <name type="scientific">Cylindrobasidium torrendii FP15055 ss-10</name>
    <dbReference type="NCBI Taxonomy" id="1314674"/>
    <lineage>
        <taxon>Eukaryota</taxon>
        <taxon>Fungi</taxon>
        <taxon>Dikarya</taxon>
        <taxon>Basidiomycota</taxon>
        <taxon>Agaricomycotina</taxon>
        <taxon>Agaricomycetes</taxon>
        <taxon>Agaricomycetidae</taxon>
        <taxon>Agaricales</taxon>
        <taxon>Marasmiineae</taxon>
        <taxon>Physalacriaceae</taxon>
        <taxon>Cylindrobasidium</taxon>
    </lineage>
</organism>
<accession>A0A0D7ATN7</accession>
<sequence length="152" mass="16016">MSTLAPASKKRASSSPHPGPPPKHARTTAAAPTAAPVTSPFLDFGLIISALQSAPEDILFIDAETLTVADFIAILGGETPVNRGVRVREERAADNGPQSIGDWLGECHDTYCLGLLADGVMAGCVPMAYAQENYTRFLQTCGGWDAFQRAGN</sequence>
<evidence type="ECO:0000313" key="2">
    <source>
        <dbReference type="EMBL" id="KIY61184.1"/>
    </source>
</evidence>
<reference evidence="2 3" key="1">
    <citation type="journal article" date="2015" name="Fungal Genet. Biol.">
        <title>Evolution of novel wood decay mechanisms in Agaricales revealed by the genome sequences of Fistulina hepatica and Cylindrobasidium torrendii.</title>
        <authorList>
            <person name="Floudas D."/>
            <person name="Held B.W."/>
            <person name="Riley R."/>
            <person name="Nagy L.G."/>
            <person name="Koehler G."/>
            <person name="Ransdell A.S."/>
            <person name="Younus H."/>
            <person name="Chow J."/>
            <person name="Chiniquy J."/>
            <person name="Lipzen A."/>
            <person name="Tritt A."/>
            <person name="Sun H."/>
            <person name="Haridas S."/>
            <person name="LaButti K."/>
            <person name="Ohm R.A."/>
            <person name="Kues U."/>
            <person name="Blanchette R.A."/>
            <person name="Grigoriev I.V."/>
            <person name="Minto R.E."/>
            <person name="Hibbett D.S."/>
        </authorList>
    </citation>
    <scope>NUCLEOTIDE SEQUENCE [LARGE SCALE GENOMIC DNA]</scope>
    <source>
        <strain evidence="2 3">FP15055 ss-10</strain>
    </source>
</reference>
<dbReference type="EMBL" id="KN881021">
    <property type="protein sequence ID" value="KIY61184.1"/>
    <property type="molecule type" value="Genomic_DNA"/>
</dbReference>
<dbReference type="AlphaFoldDB" id="A0A0D7ATN7"/>
<protein>
    <submittedName>
        <fullName evidence="2">Uncharacterized protein</fullName>
    </submittedName>
</protein>
<name>A0A0D7ATN7_9AGAR</name>
<evidence type="ECO:0000256" key="1">
    <source>
        <dbReference type="SAM" id="MobiDB-lite"/>
    </source>
</evidence>
<feature type="region of interest" description="Disordered" evidence="1">
    <location>
        <begin position="1"/>
        <end position="32"/>
    </location>
</feature>
<keyword evidence="3" id="KW-1185">Reference proteome</keyword>
<gene>
    <name evidence="2" type="ORF">CYLTODRAFT_495375</name>
</gene>